<evidence type="ECO:0000313" key="3">
    <source>
        <dbReference type="Proteomes" id="UP000596427"/>
    </source>
</evidence>
<dbReference type="RefSeq" id="WP_203193033.1">
    <property type="nucleotide sequence ID" value="NZ_CP063362.1"/>
</dbReference>
<evidence type="ECO:0000256" key="1">
    <source>
        <dbReference type="SAM" id="Phobius"/>
    </source>
</evidence>
<proteinExistence type="predicted"/>
<feature type="transmembrane region" description="Helical" evidence="1">
    <location>
        <begin position="20"/>
        <end position="42"/>
    </location>
</feature>
<sequence length="63" mass="6790">MPMLAAYVAMLVFDLAIMAGTAYAVFWLGFSGWWFALAVLIISGSSPKKLFCPEEGSEEAPEG</sequence>
<evidence type="ECO:0000313" key="2">
    <source>
        <dbReference type="EMBL" id="QRG06153.1"/>
    </source>
</evidence>
<keyword evidence="1" id="KW-0812">Transmembrane</keyword>
<name>A0A974PMQ5_9HYPH</name>
<keyword evidence="1" id="KW-0472">Membrane</keyword>
<gene>
    <name evidence="2" type="ORF">EZH22_24720</name>
</gene>
<dbReference type="KEGG" id="xdi:EZH22_24720"/>
<protein>
    <submittedName>
        <fullName evidence="2">Uncharacterized protein</fullName>
    </submittedName>
</protein>
<reference evidence="2 3" key="1">
    <citation type="submission" date="2020-10" db="EMBL/GenBank/DDBJ databases">
        <title>Degradation of 1,4-Dioxane by Xanthobacter sp. YN2, via a Novel Group-2 Soluble Di-Iron Monooxygenase.</title>
        <authorList>
            <person name="Ma F."/>
            <person name="Wang Y."/>
            <person name="Yang J."/>
            <person name="Guo H."/>
            <person name="Su D."/>
            <person name="Yu L."/>
        </authorList>
    </citation>
    <scope>NUCLEOTIDE SEQUENCE [LARGE SCALE GENOMIC DNA]</scope>
    <source>
        <strain evidence="2 3">YN2</strain>
    </source>
</reference>
<dbReference type="Proteomes" id="UP000596427">
    <property type="component" value="Chromosome"/>
</dbReference>
<keyword evidence="3" id="KW-1185">Reference proteome</keyword>
<organism evidence="2 3">
    <name type="scientific">Xanthobacter dioxanivorans</name>
    <dbReference type="NCBI Taxonomy" id="2528964"/>
    <lineage>
        <taxon>Bacteria</taxon>
        <taxon>Pseudomonadati</taxon>
        <taxon>Pseudomonadota</taxon>
        <taxon>Alphaproteobacteria</taxon>
        <taxon>Hyphomicrobiales</taxon>
        <taxon>Xanthobacteraceae</taxon>
        <taxon>Xanthobacter</taxon>
    </lineage>
</organism>
<keyword evidence="1" id="KW-1133">Transmembrane helix</keyword>
<dbReference type="EMBL" id="CP063362">
    <property type="protein sequence ID" value="QRG06153.1"/>
    <property type="molecule type" value="Genomic_DNA"/>
</dbReference>
<dbReference type="AlphaFoldDB" id="A0A974PMQ5"/>
<accession>A0A974PMQ5</accession>